<organism evidence="6 7">
    <name type="scientific">Pelistega europaea</name>
    <dbReference type="NCBI Taxonomy" id="106147"/>
    <lineage>
        <taxon>Bacteria</taxon>
        <taxon>Pseudomonadati</taxon>
        <taxon>Pseudomonadota</taxon>
        <taxon>Betaproteobacteria</taxon>
        <taxon>Burkholderiales</taxon>
        <taxon>Alcaligenaceae</taxon>
        <taxon>Pelistega</taxon>
    </lineage>
</organism>
<accession>A0A7Y4P5F0</accession>
<dbReference type="GO" id="GO:0003700">
    <property type="term" value="F:DNA-binding transcription factor activity"/>
    <property type="evidence" value="ECO:0007669"/>
    <property type="project" value="InterPro"/>
</dbReference>
<evidence type="ECO:0000259" key="5">
    <source>
        <dbReference type="PROSITE" id="PS50931"/>
    </source>
</evidence>
<comment type="similarity">
    <text evidence="1">Belongs to the LysR transcriptional regulatory family.</text>
</comment>
<dbReference type="Pfam" id="PF03466">
    <property type="entry name" value="LysR_substrate"/>
    <property type="match status" value="1"/>
</dbReference>
<dbReference type="Proteomes" id="UP000541421">
    <property type="component" value="Unassembled WGS sequence"/>
</dbReference>
<name>A0A7Y4P5F0_9BURK</name>
<evidence type="ECO:0000256" key="2">
    <source>
        <dbReference type="ARBA" id="ARBA00023015"/>
    </source>
</evidence>
<evidence type="ECO:0000313" key="7">
    <source>
        <dbReference type="Proteomes" id="UP000541421"/>
    </source>
</evidence>
<sequence>MNNRFEALTVFCSLAETLQFKETASRLAVSPPVVTRVIAELEDYLGEPLFQRNTRQVRLTDFGEHFLPEAQALLAQSERLFVSGKQRQEREMSGLVRITVPSWRINDNILAKLLTALAPYPELIIDWRDTMSKLDTVTHRIDIGVRIGLQPDDKFIVKKITDIGDVLVASPALIAQLGKPSSLDDLVTRYPFAAQINPSTGRAWPFPLNPSQILKPHRINFLCTDTYTALQAVLQGKSVGLLSDFLCEPYLQSGQLVRLFPKVDIQKWQLFLYRPYETVTPPRVLKVFEVLEGILKEEFGRVVRG</sequence>
<evidence type="ECO:0000256" key="4">
    <source>
        <dbReference type="ARBA" id="ARBA00023163"/>
    </source>
</evidence>
<proteinExistence type="inferred from homology"/>
<feature type="domain" description="HTH lysR-type" evidence="5">
    <location>
        <begin position="1"/>
        <end position="60"/>
    </location>
</feature>
<evidence type="ECO:0000313" key="6">
    <source>
        <dbReference type="EMBL" id="NOL48675.1"/>
    </source>
</evidence>
<dbReference type="GO" id="GO:0043565">
    <property type="term" value="F:sequence-specific DNA binding"/>
    <property type="evidence" value="ECO:0007669"/>
    <property type="project" value="TreeGrafter"/>
</dbReference>
<dbReference type="FunFam" id="1.10.10.10:FF:000001">
    <property type="entry name" value="LysR family transcriptional regulator"/>
    <property type="match status" value="1"/>
</dbReference>
<dbReference type="RefSeq" id="WP_171587660.1">
    <property type="nucleotide sequence ID" value="NZ_JABGBO010000001.1"/>
</dbReference>
<keyword evidence="3" id="KW-0238">DNA-binding</keyword>
<evidence type="ECO:0000256" key="3">
    <source>
        <dbReference type="ARBA" id="ARBA00023125"/>
    </source>
</evidence>
<dbReference type="GO" id="GO:0006351">
    <property type="term" value="P:DNA-templated transcription"/>
    <property type="evidence" value="ECO:0007669"/>
    <property type="project" value="TreeGrafter"/>
</dbReference>
<dbReference type="Gene3D" id="1.10.10.10">
    <property type="entry name" value="Winged helix-like DNA-binding domain superfamily/Winged helix DNA-binding domain"/>
    <property type="match status" value="1"/>
</dbReference>
<dbReference type="SUPFAM" id="SSF46785">
    <property type="entry name" value="Winged helix' DNA-binding domain"/>
    <property type="match status" value="1"/>
</dbReference>
<keyword evidence="4" id="KW-0804">Transcription</keyword>
<dbReference type="PANTHER" id="PTHR30537:SF5">
    <property type="entry name" value="HTH-TYPE TRANSCRIPTIONAL ACTIVATOR TTDR-RELATED"/>
    <property type="match status" value="1"/>
</dbReference>
<dbReference type="InterPro" id="IPR000847">
    <property type="entry name" value="LysR_HTH_N"/>
</dbReference>
<dbReference type="EMBL" id="JABGBO010000001">
    <property type="protein sequence ID" value="NOL48675.1"/>
    <property type="molecule type" value="Genomic_DNA"/>
</dbReference>
<dbReference type="PANTHER" id="PTHR30537">
    <property type="entry name" value="HTH-TYPE TRANSCRIPTIONAL REGULATOR"/>
    <property type="match status" value="1"/>
</dbReference>
<comment type="caution">
    <text evidence="6">The sequence shown here is derived from an EMBL/GenBank/DDBJ whole genome shotgun (WGS) entry which is preliminary data.</text>
</comment>
<dbReference type="InterPro" id="IPR036388">
    <property type="entry name" value="WH-like_DNA-bd_sf"/>
</dbReference>
<protein>
    <submittedName>
        <fullName evidence="6">LysR family transcriptional regulator</fullName>
    </submittedName>
</protein>
<dbReference type="InterPro" id="IPR005119">
    <property type="entry name" value="LysR_subst-bd"/>
</dbReference>
<reference evidence="6 7" key="1">
    <citation type="submission" date="2020-05" db="EMBL/GenBank/DDBJ databases">
        <authorList>
            <person name="Niu N."/>
        </authorList>
    </citation>
    <scope>NUCLEOTIDE SEQUENCE [LARGE SCALE GENOMIC DNA]</scope>
    <source>
        <strain evidence="6 7">LMG10982</strain>
    </source>
</reference>
<dbReference type="PROSITE" id="PS50931">
    <property type="entry name" value="HTH_LYSR"/>
    <property type="match status" value="1"/>
</dbReference>
<gene>
    <name evidence="6" type="ORF">HKX40_00780</name>
</gene>
<dbReference type="InterPro" id="IPR036390">
    <property type="entry name" value="WH_DNA-bd_sf"/>
</dbReference>
<dbReference type="SUPFAM" id="SSF53850">
    <property type="entry name" value="Periplasmic binding protein-like II"/>
    <property type="match status" value="1"/>
</dbReference>
<dbReference type="AlphaFoldDB" id="A0A7Y4P5F0"/>
<evidence type="ECO:0000256" key="1">
    <source>
        <dbReference type="ARBA" id="ARBA00009437"/>
    </source>
</evidence>
<dbReference type="Gene3D" id="3.40.190.290">
    <property type="match status" value="1"/>
</dbReference>
<dbReference type="InterPro" id="IPR058163">
    <property type="entry name" value="LysR-type_TF_proteobact-type"/>
</dbReference>
<keyword evidence="2" id="KW-0805">Transcription regulation</keyword>
<dbReference type="Pfam" id="PF00126">
    <property type="entry name" value="HTH_1"/>
    <property type="match status" value="1"/>
</dbReference>
<keyword evidence="7" id="KW-1185">Reference proteome</keyword>